<feature type="transmembrane region" description="Helical" evidence="2">
    <location>
        <begin position="81"/>
        <end position="109"/>
    </location>
</feature>
<sequence length="176" mass="19182">MADQFGYKPVTDGYDSKDVMSQQPPNTGQLPPYQMTPTYPQSTGGYGPSQQVVVTSQPAPANNVIMVDNQAPFQQRPSHGLAICTLIFAVVTLFFTFPISALCTVPAIILSGLALARDYQVNEAKAYSMASLVLTILFWVFFIIAIIIVVIVLVVAANEAAETHYDPWYPDDSIFG</sequence>
<evidence type="ECO:0000256" key="2">
    <source>
        <dbReference type="SAM" id="Phobius"/>
    </source>
</evidence>
<keyword evidence="2" id="KW-0472">Membrane</keyword>
<proteinExistence type="predicted"/>
<dbReference type="AlphaFoldDB" id="A0A9Q1BJQ8"/>
<evidence type="ECO:0000256" key="1">
    <source>
        <dbReference type="SAM" id="MobiDB-lite"/>
    </source>
</evidence>
<comment type="caution">
    <text evidence="3">The sequence shown here is derived from an EMBL/GenBank/DDBJ whole genome shotgun (WGS) entry which is preliminary data.</text>
</comment>
<feature type="region of interest" description="Disordered" evidence="1">
    <location>
        <begin position="11"/>
        <end position="46"/>
    </location>
</feature>
<protein>
    <recommendedName>
        <fullName evidence="5">DUF4190 domain-containing protein</fullName>
    </recommendedName>
</protein>
<evidence type="ECO:0000313" key="3">
    <source>
        <dbReference type="EMBL" id="KAJ8027918.1"/>
    </source>
</evidence>
<dbReference type="Proteomes" id="UP001152320">
    <property type="component" value="Chromosome 15"/>
</dbReference>
<keyword evidence="2" id="KW-1133">Transmembrane helix</keyword>
<keyword evidence="2" id="KW-0812">Transmembrane</keyword>
<keyword evidence="4" id="KW-1185">Reference proteome</keyword>
<gene>
    <name evidence="3" type="ORF">HOLleu_30012</name>
</gene>
<name>A0A9Q1BJQ8_HOLLE</name>
<dbReference type="OrthoDB" id="10560894at2759"/>
<evidence type="ECO:0000313" key="4">
    <source>
        <dbReference type="Proteomes" id="UP001152320"/>
    </source>
</evidence>
<evidence type="ECO:0008006" key="5">
    <source>
        <dbReference type="Google" id="ProtNLM"/>
    </source>
</evidence>
<dbReference type="EMBL" id="JAIZAY010000015">
    <property type="protein sequence ID" value="KAJ8027918.1"/>
    <property type="molecule type" value="Genomic_DNA"/>
</dbReference>
<accession>A0A9Q1BJQ8</accession>
<feature type="transmembrane region" description="Helical" evidence="2">
    <location>
        <begin position="129"/>
        <end position="156"/>
    </location>
</feature>
<reference evidence="3" key="1">
    <citation type="submission" date="2021-10" db="EMBL/GenBank/DDBJ databases">
        <title>Tropical sea cucumber genome reveals ecological adaptation and Cuvierian tubules defense mechanism.</title>
        <authorList>
            <person name="Chen T."/>
        </authorList>
    </citation>
    <scope>NUCLEOTIDE SEQUENCE</scope>
    <source>
        <strain evidence="3">Nanhai2018</strain>
        <tissue evidence="3">Muscle</tissue>
    </source>
</reference>
<organism evidence="3 4">
    <name type="scientific">Holothuria leucospilota</name>
    <name type="common">Black long sea cucumber</name>
    <name type="synonym">Mertensiothuria leucospilota</name>
    <dbReference type="NCBI Taxonomy" id="206669"/>
    <lineage>
        <taxon>Eukaryota</taxon>
        <taxon>Metazoa</taxon>
        <taxon>Echinodermata</taxon>
        <taxon>Eleutherozoa</taxon>
        <taxon>Echinozoa</taxon>
        <taxon>Holothuroidea</taxon>
        <taxon>Aspidochirotacea</taxon>
        <taxon>Aspidochirotida</taxon>
        <taxon>Holothuriidae</taxon>
        <taxon>Holothuria</taxon>
    </lineage>
</organism>
<feature type="compositionally biased region" description="Polar residues" evidence="1">
    <location>
        <begin position="19"/>
        <end position="46"/>
    </location>
</feature>